<sequence>MSSSWTVSILVVATALAVLLLEPSEAHSVNRVHKVFACQRPMRMIAFKKIGGIPKVALLQYKLIDDHCEKVQTVPRSTDDFYVTQDCRRCERSSSGRWSCSKIRDQAEGADKKSNCRSVLGPDCRPYLVSKNDDEKPCV</sequence>
<keyword evidence="1" id="KW-0732">Signal</keyword>
<protein>
    <submittedName>
        <fullName evidence="3 4">Secreted protein</fullName>
    </submittedName>
</protein>
<evidence type="ECO:0000313" key="2">
    <source>
        <dbReference type="Proteomes" id="UP000095280"/>
    </source>
</evidence>
<organism evidence="2 4">
    <name type="scientific">Macrostomum lignano</name>
    <dbReference type="NCBI Taxonomy" id="282301"/>
    <lineage>
        <taxon>Eukaryota</taxon>
        <taxon>Metazoa</taxon>
        <taxon>Spiralia</taxon>
        <taxon>Lophotrochozoa</taxon>
        <taxon>Platyhelminthes</taxon>
        <taxon>Rhabditophora</taxon>
        <taxon>Macrostomorpha</taxon>
        <taxon>Macrostomida</taxon>
        <taxon>Macrostomidae</taxon>
        <taxon>Macrostomum</taxon>
    </lineage>
</organism>
<reference evidence="3 4" key="1">
    <citation type="submission" date="2016-11" db="UniProtKB">
        <authorList>
            <consortium name="WormBaseParasite"/>
        </authorList>
    </citation>
    <scope>IDENTIFICATION</scope>
</reference>
<evidence type="ECO:0000313" key="3">
    <source>
        <dbReference type="WBParaSite" id="maker-uti_cns_0000813-snap-gene-0.6-mRNA-1"/>
    </source>
</evidence>
<accession>A0A1I8H5R2</accession>
<evidence type="ECO:0000256" key="1">
    <source>
        <dbReference type="SAM" id="SignalP"/>
    </source>
</evidence>
<dbReference type="WBParaSite" id="maker-uti_cns_0004490-snap-gene-0.10-mRNA-1">
    <property type="protein sequence ID" value="maker-uti_cns_0004490-snap-gene-0.10-mRNA-1"/>
    <property type="gene ID" value="maker-uti_cns_0004490-snap-gene-0.10"/>
</dbReference>
<dbReference type="WBParaSite" id="maker-uti_cns_0005232-snap-gene-0.2-mRNA-1">
    <property type="protein sequence ID" value="maker-uti_cns_0005232-snap-gene-0.2-mRNA-1"/>
    <property type="gene ID" value="maker-uti_cns_0005232-snap-gene-0.2"/>
</dbReference>
<proteinExistence type="predicted"/>
<feature type="chain" id="PRO_5011394990" evidence="1">
    <location>
        <begin position="27"/>
        <end position="139"/>
    </location>
</feature>
<dbReference type="WBParaSite" id="maker-uti_cns_0000813-snap-gene-0.6-mRNA-1">
    <property type="protein sequence ID" value="maker-uti_cns_0000813-snap-gene-0.6-mRNA-1"/>
    <property type="gene ID" value="maker-uti_cns_0000813-snap-gene-0.6"/>
</dbReference>
<feature type="signal peptide" evidence="1">
    <location>
        <begin position="1"/>
        <end position="26"/>
    </location>
</feature>
<dbReference type="AlphaFoldDB" id="A0A1I8H5R2"/>
<name>A0A1I8H5R2_9PLAT</name>
<dbReference type="Proteomes" id="UP000095280">
    <property type="component" value="Unplaced"/>
</dbReference>
<keyword evidence="2" id="KW-1185">Reference proteome</keyword>
<evidence type="ECO:0000313" key="4">
    <source>
        <dbReference type="WBParaSite" id="maker-uti_cns_0004490-snap-gene-0.10-mRNA-1"/>
    </source>
</evidence>